<protein>
    <submittedName>
        <fullName evidence="1">Uncharacterized protein</fullName>
    </submittedName>
</protein>
<name>A0A2T3IZN2_9GAMM</name>
<evidence type="ECO:0000313" key="1">
    <source>
        <dbReference type="EMBL" id="PSU34145.1"/>
    </source>
</evidence>
<sequence length="119" mass="13399">MVKSGLLTISKRIYSTVPGSQTVVTEAAEWLSKGKPDRSPYVKDSKILPFLRDKILKEQSYELERLNAVIKDPEVPFNSLEVRTNELLAIPYFQSLIDKYDILGHVKFVETSIKQSGGG</sequence>
<accession>A0A2T3IZN2</accession>
<comment type="caution">
    <text evidence="1">The sequence shown here is derived from an EMBL/GenBank/DDBJ whole genome shotgun (WGS) entry which is preliminary data.</text>
</comment>
<proteinExistence type="predicted"/>
<gene>
    <name evidence="1" type="ORF">C9I99_09125</name>
</gene>
<reference evidence="1 2" key="1">
    <citation type="submission" date="2018-03" db="EMBL/GenBank/DDBJ databases">
        <title>Whole genome sequencing of Histamine producing bacteria.</title>
        <authorList>
            <person name="Butler K."/>
        </authorList>
    </citation>
    <scope>NUCLEOTIDE SEQUENCE [LARGE SCALE GENOMIC DNA]</scope>
    <source>
        <strain evidence="1 2">JCM 13586</strain>
    </source>
</reference>
<organism evidence="1 2">
    <name type="scientific">Photobacterium lutimaris</name>
    <dbReference type="NCBI Taxonomy" id="388278"/>
    <lineage>
        <taxon>Bacteria</taxon>
        <taxon>Pseudomonadati</taxon>
        <taxon>Pseudomonadota</taxon>
        <taxon>Gammaproteobacteria</taxon>
        <taxon>Vibrionales</taxon>
        <taxon>Vibrionaceae</taxon>
        <taxon>Photobacterium</taxon>
    </lineage>
</organism>
<keyword evidence="2" id="KW-1185">Reference proteome</keyword>
<dbReference type="Proteomes" id="UP000241222">
    <property type="component" value="Unassembled WGS sequence"/>
</dbReference>
<evidence type="ECO:0000313" key="2">
    <source>
        <dbReference type="Proteomes" id="UP000241222"/>
    </source>
</evidence>
<dbReference type="AlphaFoldDB" id="A0A2T3IZN2"/>
<dbReference type="EMBL" id="PYMH01000003">
    <property type="protein sequence ID" value="PSU34145.1"/>
    <property type="molecule type" value="Genomic_DNA"/>
</dbReference>